<evidence type="ECO:0000256" key="1">
    <source>
        <dbReference type="SAM" id="MobiDB-lite"/>
    </source>
</evidence>
<evidence type="ECO:0000313" key="2">
    <source>
        <dbReference type="EMBL" id="BDT62264.1"/>
    </source>
</evidence>
<organism evidence="2">
    <name type="scientific">Penaeus semisulcatus majanivirus</name>
    <dbReference type="NCBI Taxonomy" id="2984274"/>
    <lineage>
        <taxon>Viruses</taxon>
        <taxon>Viruses incertae sedis</taxon>
        <taxon>Naldaviricetes</taxon>
        <taxon>Nimaviridae</taxon>
    </lineage>
</organism>
<name>A0A9C7C837_9VIRU</name>
<accession>A0A9C7C837</accession>
<feature type="compositionally biased region" description="Basic and acidic residues" evidence="1">
    <location>
        <begin position="154"/>
        <end position="170"/>
    </location>
</feature>
<sequence>MRINDSETFRSAGANFPSVREYLRTALKGLRNKYKKGLTLKKCRYLENTFNRVHDYLCHSRSGGGNEALVAAIAPHAFNEHTVCKASWCSELQKNFSQVKKITFDEKHRIVMDLKDIFSATLALSSSDLVMSSRKANRSEDVIMLPPSPPPDSDEYHTYKNKKTHTDETRRRRVGKRKEKDKMKI</sequence>
<dbReference type="EMBL" id="LC738873">
    <property type="protein sequence ID" value="BDT62264.1"/>
    <property type="molecule type" value="Genomic_DNA"/>
</dbReference>
<proteinExistence type="predicted"/>
<feature type="region of interest" description="Disordered" evidence="1">
    <location>
        <begin position="136"/>
        <end position="185"/>
    </location>
</feature>
<protein>
    <submittedName>
        <fullName evidence="2">Uncharacterized protein</fullName>
    </submittedName>
</protein>
<reference evidence="2" key="1">
    <citation type="submission" date="2022-10" db="EMBL/GenBank/DDBJ databases">
        <title>Genome sequences of endogenous nimaviruses in decapod crustaceans.</title>
        <authorList>
            <person name="Kawato S."/>
            <person name="Nozaki R."/>
            <person name="Kondo H."/>
            <person name="Hirono I."/>
        </authorList>
    </citation>
    <scope>NUCLEOTIDE SEQUENCE</scope>
    <source>
        <strain evidence="2">Kagawa2020</strain>
    </source>
</reference>